<keyword evidence="4" id="KW-0769">Symport</keyword>
<dbReference type="GO" id="GO:0016020">
    <property type="term" value="C:membrane"/>
    <property type="evidence" value="ECO:0007669"/>
    <property type="project" value="UniProtKB-SubCell"/>
</dbReference>
<feature type="transmembrane region" description="Helical" evidence="8">
    <location>
        <begin position="49"/>
        <end position="71"/>
    </location>
</feature>
<protein>
    <submittedName>
        <fullName evidence="9">Na+/H+-dicarboxylate symporter</fullName>
    </submittedName>
</protein>
<gene>
    <name evidence="9" type="ORF">EDC63_101628</name>
</gene>
<keyword evidence="3 8" id="KW-0812">Transmembrane</keyword>
<keyword evidence="2" id="KW-0813">Transport</keyword>
<evidence type="ECO:0000256" key="2">
    <source>
        <dbReference type="ARBA" id="ARBA00022448"/>
    </source>
</evidence>
<feature type="transmembrane region" description="Helical" evidence="8">
    <location>
        <begin position="83"/>
        <end position="105"/>
    </location>
</feature>
<dbReference type="Pfam" id="PF00375">
    <property type="entry name" value="SDF"/>
    <property type="match status" value="1"/>
</dbReference>
<dbReference type="EMBL" id="SMCO01000001">
    <property type="protein sequence ID" value="TCV90654.1"/>
    <property type="molecule type" value="Genomic_DNA"/>
</dbReference>
<feature type="transmembrane region" description="Helical" evidence="8">
    <location>
        <begin position="230"/>
        <end position="255"/>
    </location>
</feature>
<evidence type="ECO:0000313" key="10">
    <source>
        <dbReference type="Proteomes" id="UP000295367"/>
    </source>
</evidence>
<reference evidence="9 10" key="1">
    <citation type="submission" date="2019-03" db="EMBL/GenBank/DDBJ databases">
        <title>Genomic Encyclopedia of Type Strains, Phase IV (KMG-IV): sequencing the most valuable type-strain genomes for metagenomic binning, comparative biology and taxonomic classification.</title>
        <authorList>
            <person name="Goeker M."/>
        </authorList>
    </citation>
    <scope>NUCLEOTIDE SEQUENCE [LARGE SCALE GENOMIC DNA]</scope>
    <source>
        <strain evidence="9 10">DSM 100309</strain>
    </source>
</reference>
<dbReference type="PRINTS" id="PR00173">
    <property type="entry name" value="EDTRNSPORT"/>
</dbReference>
<evidence type="ECO:0000256" key="8">
    <source>
        <dbReference type="SAM" id="Phobius"/>
    </source>
</evidence>
<evidence type="ECO:0000256" key="4">
    <source>
        <dbReference type="ARBA" id="ARBA00022847"/>
    </source>
</evidence>
<dbReference type="InterPro" id="IPR001991">
    <property type="entry name" value="Na-dicarboxylate_symporter"/>
</dbReference>
<evidence type="ECO:0000313" key="9">
    <source>
        <dbReference type="EMBL" id="TCV90654.1"/>
    </source>
</evidence>
<keyword evidence="5 8" id="KW-1133">Transmembrane helix</keyword>
<keyword evidence="7" id="KW-0325">Glycoprotein</keyword>
<dbReference type="SUPFAM" id="SSF118215">
    <property type="entry name" value="Proton glutamate symport protein"/>
    <property type="match status" value="1"/>
</dbReference>
<dbReference type="PROSITE" id="PS00714">
    <property type="entry name" value="NA_DICARBOXYL_SYMP_2"/>
    <property type="match status" value="1"/>
</dbReference>
<dbReference type="GO" id="GO:1902475">
    <property type="term" value="P:L-alpha-amino acid transmembrane transport"/>
    <property type="evidence" value="ECO:0007669"/>
    <property type="project" value="UniProtKB-ARBA"/>
</dbReference>
<feature type="transmembrane region" description="Helical" evidence="8">
    <location>
        <begin position="365"/>
        <end position="387"/>
    </location>
</feature>
<sequence length="428" mass="45358">MIKLKLHWQILIALLLAVIAGSLTGTTTELFGVRFYAMFDFIGTLFLNALKMLIVPLVVSSIIVGIAGIGSGSAFSKLGLKTLLYYVTTSLFAILVGLIIVNMVAPGIVDGEPAKNLIGLSENTSDVVAKVEGKGTGDLVGVFLRMVPTNVVAAAADGQMLGLIFFSLLFGFFMTKIEEDNAENMYTFWQSIFQVMMKITDWVMLFAPIGVFGLVAKVVASTGFAAFVPLAWFFLSVMAGLLVHFLVVLPLLLYFVGRVNPLNHFRAMAPALLTAFSTSSSAATLPLTMECVEKNAGVSNRTSSFVLPLGATVNMDGTALYECVAAMFIAQAYGVELGFVQQFTIVLMALVTSIGVAAIPSASLVAIAIILAAVGLPVEAIGLILAVDRILDMCRTSVNVFSDSCGAVIIARITGEKGVLGEPPLNQN</sequence>
<keyword evidence="10" id="KW-1185">Reference proteome</keyword>
<evidence type="ECO:0000256" key="3">
    <source>
        <dbReference type="ARBA" id="ARBA00022692"/>
    </source>
</evidence>
<dbReference type="RefSeq" id="WP_189836539.1">
    <property type="nucleotide sequence ID" value="NZ_BHVT01000073.1"/>
</dbReference>
<comment type="subcellular location">
    <subcellularLocation>
        <location evidence="1">Membrane</location>
        <topology evidence="1">Multi-pass membrane protein</topology>
    </subcellularLocation>
</comment>
<dbReference type="GO" id="GO:0015293">
    <property type="term" value="F:symporter activity"/>
    <property type="evidence" value="ECO:0007669"/>
    <property type="project" value="UniProtKB-KW"/>
</dbReference>
<feature type="transmembrane region" description="Helical" evidence="8">
    <location>
        <begin position="151"/>
        <end position="175"/>
    </location>
</feature>
<proteinExistence type="predicted"/>
<dbReference type="PANTHER" id="PTHR11958:SF63">
    <property type="entry name" value="AMINO ACID TRANSPORTER"/>
    <property type="match status" value="1"/>
</dbReference>
<feature type="transmembrane region" description="Helical" evidence="8">
    <location>
        <begin position="202"/>
        <end position="224"/>
    </location>
</feature>
<comment type="caution">
    <text evidence="9">The sequence shown here is derived from an EMBL/GenBank/DDBJ whole genome shotgun (WGS) entry which is preliminary data.</text>
</comment>
<name>A0A4R3YI24_9PROT</name>
<evidence type="ECO:0000256" key="7">
    <source>
        <dbReference type="ARBA" id="ARBA00023180"/>
    </source>
</evidence>
<dbReference type="InterPro" id="IPR036458">
    <property type="entry name" value="Na:dicarbo_symporter_sf"/>
</dbReference>
<dbReference type="PANTHER" id="PTHR11958">
    <property type="entry name" value="SODIUM/DICARBOXYLATE SYMPORTER-RELATED"/>
    <property type="match status" value="1"/>
</dbReference>
<dbReference type="Gene3D" id="1.10.3860.10">
    <property type="entry name" value="Sodium:dicarboxylate symporter"/>
    <property type="match status" value="1"/>
</dbReference>
<keyword evidence="6 8" id="KW-0472">Membrane</keyword>
<feature type="transmembrane region" description="Helical" evidence="8">
    <location>
        <begin position="337"/>
        <end position="359"/>
    </location>
</feature>
<evidence type="ECO:0000256" key="5">
    <source>
        <dbReference type="ARBA" id="ARBA00022989"/>
    </source>
</evidence>
<dbReference type="AlphaFoldDB" id="A0A4R3YI24"/>
<evidence type="ECO:0000256" key="1">
    <source>
        <dbReference type="ARBA" id="ARBA00004141"/>
    </source>
</evidence>
<dbReference type="InterPro" id="IPR018107">
    <property type="entry name" value="Na-dicarboxylate_symporter_CS"/>
</dbReference>
<dbReference type="Proteomes" id="UP000295367">
    <property type="component" value="Unassembled WGS sequence"/>
</dbReference>
<accession>A0A4R3YI24</accession>
<dbReference type="InterPro" id="IPR050746">
    <property type="entry name" value="DAACS"/>
</dbReference>
<organism evidence="9 10">
    <name type="scientific">Sulfurirhabdus autotrophica</name>
    <dbReference type="NCBI Taxonomy" id="1706046"/>
    <lineage>
        <taxon>Bacteria</taxon>
        <taxon>Pseudomonadati</taxon>
        <taxon>Pseudomonadota</taxon>
        <taxon>Betaproteobacteria</taxon>
        <taxon>Nitrosomonadales</taxon>
        <taxon>Sulfuricellaceae</taxon>
        <taxon>Sulfurirhabdus</taxon>
    </lineage>
</organism>
<evidence type="ECO:0000256" key="6">
    <source>
        <dbReference type="ARBA" id="ARBA00023136"/>
    </source>
</evidence>